<evidence type="ECO:0000256" key="5">
    <source>
        <dbReference type="HAMAP-Rule" id="MF_00014"/>
    </source>
</evidence>
<dbReference type="Proteomes" id="UP000501253">
    <property type="component" value="Chromosome"/>
</dbReference>
<comment type="domain">
    <text evidence="5">The PRC barrel domain binds ribosomal protein uS19.</text>
</comment>
<comment type="function">
    <text evidence="5">An accessory protein needed during the final step in the assembly of 30S ribosomal subunit, possibly for assembly of the head region. Essential for efficient processing of 16S rRNA. May be needed both before and after RbfA during the maturation of 16S rRNA. It has affinity for free ribosomal 30S subunits but not for 70S ribosomes.</text>
</comment>
<proteinExistence type="inferred from homology"/>
<evidence type="ECO:0000256" key="3">
    <source>
        <dbReference type="ARBA" id="ARBA00022552"/>
    </source>
</evidence>
<organism evidence="8 9">
    <name type="scientific">Thermosulfurimonas marina</name>
    <dbReference type="NCBI Taxonomy" id="2047767"/>
    <lineage>
        <taxon>Bacteria</taxon>
        <taxon>Pseudomonadati</taxon>
        <taxon>Thermodesulfobacteriota</taxon>
        <taxon>Thermodesulfobacteria</taxon>
        <taxon>Thermodesulfobacteriales</taxon>
        <taxon>Thermodesulfobacteriaceae</taxon>
        <taxon>Thermosulfurimonas</taxon>
    </lineage>
</organism>
<dbReference type="InterPro" id="IPR002676">
    <property type="entry name" value="RimM_N"/>
</dbReference>
<dbReference type="Gene3D" id="2.40.30.60">
    <property type="entry name" value="RimM"/>
    <property type="match status" value="1"/>
</dbReference>
<dbReference type="PANTHER" id="PTHR33692">
    <property type="entry name" value="RIBOSOME MATURATION FACTOR RIMM"/>
    <property type="match status" value="1"/>
</dbReference>
<dbReference type="InterPro" id="IPR009000">
    <property type="entry name" value="Transl_B-barrel_sf"/>
</dbReference>
<accession>A0A6H1WR00</accession>
<dbReference type="GO" id="GO:0005840">
    <property type="term" value="C:ribosome"/>
    <property type="evidence" value="ECO:0007669"/>
    <property type="project" value="InterPro"/>
</dbReference>
<comment type="subcellular location">
    <subcellularLocation>
        <location evidence="5">Cytoplasm</location>
    </subcellularLocation>
</comment>
<dbReference type="AlphaFoldDB" id="A0A6H1WR00"/>
<reference evidence="8 9" key="1">
    <citation type="submission" date="2019-08" db="EMBL/GenBank/DDBJ databases">
        <title>Complete genome sequence of Thermosulfurimonas marina SU872T, an anaerobic thermophilic chemolithoautotrophic bacterium isolated from a shallow marine hydrothermal vent.</title>
        <authorList>
            <person name="Allioux M."/>
            <person name="Jebbar M."/>
            <person name="Slobodkina G."/>
            <person name="Slobodkin A."/>
            <person name="Moalic Y."/>
            <person name="Frolova A."/>
            <person name="Shao Z."/>
            <person name="Alain K."/>
        </authorList>
    </citation>
    <scope>NUCLEOTIDE SEQUENCE [LARGE SCALE GENOMIC DNA]</scope>
    <source>
        <strain evidence="8 9">SU872</strain>
    </source>
</reference>
<protein>
    <recommendedName>
        <fullName evidence="5">Ribosome maturation factor RimM</fullName>
    </recommendedName>
</protein>
<keyword evidence="2 5" id="KW-0690">Ribosome biogenesis</keyword>
<evidence type="ECO:0000259" key="7">
    <source>
        <dbReference type="Pfam" id="PF24986"/>
    </source>
</evidence>
<dbReference type="Pfam" id="PF24986">
    <property type="entry name" value="PRC_RimM"/>
    <property type="match status" value="1"/>
</dbReference>
<dbReference type="HAMAP" id="MF_00014">
    <property type="entry name" value="Ribosome_mat_RimM"/>
    <property type="match status" value="1"/>
</dbReference>
<keyword evidence="4 5" id="KW-0143">Chaperone</keyword>
<sequence length="182" mass="20564">MNSQKGGRVAVGRVARPHGLKGEVRVQPFLSNRDLLRHIPRFFLSREGPERLIPERVREAPGGRDLLFFFQGVTSYEEAEALRGRVLYAETADFPPPEEGEFYYFQLEGLPVREESGRLLGRVVGVMPVGPYDLLEVETPEGRSFYLPLVEEVVLSVNLQEGYLLVRPSPGLIEVQLGEDRE</sequence>
<keyword evidence="9" id="KW-1185">Reference proteome</keyword>
<dbReference type="EMBL" id="CP042909">
    <property type="protein sequence ID" value="QJA05637.1"/>
    <property type="molecule type" value="Genomic_DNA"/>
</dbReference>
<dbReference type="NCBIfam" id="TIGR02273">
    <property type="entry name" value="16S_RimM"/>
    <property type="match status" value="1"/>
</dbReference>
<keyword evidence="3 5" id="KW-0698">rRNA processing</keyword>
<dbReference type="Pfam" id="PF01782">
    <property type="entry name" value="RimM"/>
    <property type="match status" value="1"/>
</dbReference>
<evidence type="ECO:0000256" key="2">
    <source>
        <dbReference type="ARBA" id="ARBA00022517"/>
    </source>
</evidence>
<dbReference type="GO" id="GO:0005737">
    <property type="term" value="C:cytoplasm"/>
    <property type="evidence" value="ECO:0007669"/>
    <property type="project" value="UniProtKB-SubCell"/>
</dbReference>
<feature type="domain" description="RimM N-terminal" evidence="6">
    <location>
        <begin position="11"/>
        <end position="91"/>
    </location>
</feature>
<feature type="domain" description="Ribosome maturation factor RimM PRC barrel" evidence="7">
    <location>
        <begin position="105"/>
        <end position="171"/>
    </location>
</feature>
<comment type="similarity">
    <text evidence="5">Belongs to the RimM family.</text>
</comment>
<evidence type="ECO:0000313" key="9">
    <source>
        <dbReference type="Proteomes" id="UP000501253"/>
    </source>
</evidence>
<dbReference type="SUPFAM" id="SSF50346">
    <property type="entry name" value="PRC-barrel domain"/>
    <property type="match status" value="1"/>
</dbReference>
<dbReference type="Gene3D" id="2.30.30.240">
    <property type="entry name" value="PRC-barrel domain"/>
    <property type="match status" value="1"/>
</dbReference>
<keyword evidence="1 5" id="KW-0963">Cytoplasm</keyword>
<dbReference type="KEGG" id="tmai:FVE67_01960"/>
<dbReference type="InterPro" id="IPR011961">
    <property type="entry name" value="RimM"/>
</dbReference>
<dbReference type="InterPro" id="IPR036976">
    <property type="entry name" value="RimM_N_sf"/>
</dbReference>
<dbReference type="SUPFAM" id="SSF50447">
    <property type="entry name" value="Translation proteins"/>
    <property type="match status" value="1"/>
</dbReference>
<dbReference type="GO" id="GO:0042274">
    <property type="term" value="P:ribosomal small subunit biogenesis"/>
    <property type="evidence" value="ECO:0007669"/>
    <property type="project" value="UniProtKB-UniRule"/>
</dbReference>
<evidence type="ECO:0000259" key="6">
    <source>
        <dbReference type="Pfam" id="PF01782"/>
    </source>
</evidence>
<evidence type="ECO:0000256" key="1">
    <source>
        <dbReference type="ARBA" id="ARBA00022490"/>
    </source>
</evidence>
<dbReference type="InterPro" id="IPR011033">
    <property type="entry name" value="PRC_barrel-like_sf"/>
</dbReference>
<comment type="subunit">
    <text evidence="5">Binds ribosomal protein uS19.</text>
</comment>
<dbReference type="InterPro" id="IPR056792">
    <property type="entry name" value="PRC_RimM"/>
</dbReference>
<dbReference type="GO" id="GO:0006364">
    <property type="term" value="P:rRNA processing"/>
    <property type="evidence" value="ECO:0007669"/>
    <property type="project" value="UniProtKB-UniRule"/>
</dbReference>
<evidence type="ECO:0000256" key="4">
    <source>
        <dbReference type="ARBA" id="ARBA00023186"/>
    </source>
</evidence>
<dbReference type="PANTHER" id="PTHR33692:SF1">
    <property type="entry name" value="RIBOSOME MATURATION FACTOR RIMM"/>
    <property type="match status" value="1"/>
</dbReference>
<name>A0A6H1WR00_9BACT</name>
<evidence type="ECO:0000313" key="8">
    <source>
        <dbReference type="EMBL" id="QJA05637.1"/>
    </source>
</evidence>
<dbReference type="GO" id="GO:0043022">
    <property type="term" value="F:ribosome binding"/>
    <property type="evidence" value="ECO:0007669"/>
    <property type="project" value="InterPro"/>
</dbReference>
<gene>
    <name evidence="5 8" type="primary">rimM</name>
    <name evidence="8" type="ORF">FVE67_01960</name>
</gene>